<reference evidence="9" key="1">
    <citation type="submission" date="2021-03" db="EMBL/GenBank/DDBJ databases">
        <title>novel species isolated from a fishpond in China.</title>
        <authorList>
            <person name="Lu H."/>
            <person name="Cai Z."/>
        </authorList>
    </citation>
    <scope>NUCLEOTIDE SEQUENCE</scope>
    <source>
        <strain evidence="9">JCM 30855</strain>
    </source>
</reference>
<keyword evidence="4" id="KW-1003">Cell membrane</keyword>
<dbReference type="PANTHER" id="PTHR30047:SF7">
    <property type="entry name" value="HIGH-AFFINITY CHOLINE TRANSPORT PROTEIN"/>
    <property type="match status" value="1"/>
</dbReference>
<keyword evidence="5 8" id="KW-0812">Transmembrane</keyword>
<proteinExistence type="inferred from homology"/>
<evidence type="ECO:0000256" key="5">
    <source>
        <dbReference type="ARBA" id="ARBA00022692"/>
    </source>
</evidence>
<feature type="transmembrane region" description="Helical" evidence="8">
    <location>
        <begin position="319"/>
        <end position="337"/>
    </location>
</feature>
<dbReference type="Pfam" id="PF02028">
    <property type="entry name" value="BCCT"/>
    <property type="match status" value="1"/>
</dbReference>
<sequence length="497" mass="54017">MALPAKRTQLPLIALLCCLVGTLILLLAPNLVLDWVGPAISRILSLLGRPFFLLLQCLLAGLLLLLLTPLARRRLGGTDARVEFSTPAWLSMLFAAGMGSGLVFWGVAEPVYHAANPPLIAPAADAAGQALSLTYLNWGLHAWALYAICGLLVSRLLSHGSEPQMADRVLDALGIQSAETSRRVARAVNLVALLAVFFGVTGTIANSGLLLRQGLEQELALDSPAWTGVLILFAIFVVYMSSAMTGLKRGIKRLSQFNMLLAALMLLIILWRADASALGSLILISTWQYLQLALGNMLALPDAFTEPKWLDYWTYNYHFWWLAWGPFVGMFLARISLGRPVWQYVLAVVLVPTLFSIVWFSAFGGLALLAEQNTPTDLLAVVSEDYTQGLMTYLGQLGQRGKWLIWLSLLLLLIFVATSADSAILVINQLTGSAGATQTLLWGLLLALAASGLFFYGQESLNRLVAIIGALPFLVIFVLQLLGALRAWLGLPGEHRL</sequence>
<feature type="transmembrane region" description="Helical" evidence="8">
    <location>
        <begin position="464"/>
        <end position="489"/>
    </location>
</feature>
<dbReference type="RefSeq" id="WP_206574592.1">
    <property type="nucleotide sequence ID" value="NZ_JAFKCV010000008.1"/>
</dbReference>
<evidence type="ECO:0000256" key="4">
    <source>
        <dbReference type="ARBA" id="ARBA00022475"/>
    </source>
</evidence>
<gene>
    <name evidence="9" type="ORF">J0A66_14700</name>
</gene>
<feature type="transmembrane region" description="Helical" evidence="8">
    <location>
        <begin position="259"/>
        <end position="284"/>
    </location>
</feature>
<accession>A0A939DQF3</accession>
<keyword evidence="10" id="KW-1185">Reference proteome</keyword>
<dbReference type="PANTHER" id="PTHR30047">
    <property type="entry name" value="HIGH-AFFINITY CHOLINE TRANSPORT PROTEIN-RELATED"/>
    <property type="match status" value="1"/>
</dbReference>
<feature type="transmembrane region" description="Helical" evidence="8">
    <location>
        <begin position="12"/>
        <end position="31"/>
    </location>
</feature>
<evidence type="ECO:0000256" key="7">
    <source>
        <dbReference type="ARBA" id="ARBA00023136"/>
    </source>
</evidence>
<feature type="transmembrane region" description="Helical" evidence="8">
    <location>
        <begin position="403"/>
        <end position="427"/>
    </location>
</feature>
<evidence type="ECO:0000313" key="9">
    <source>
        <dbReference type="EMBL" id="MBN7826482.1"/>
    </source>
</evidence>
<dbReference type="EMBL" id="JAFKCV010000008">
    <property type="protein sequence ID" value="MBN7826482.1"/>
    <property type="molecule type" value="Genomic_DNA"/>
</dbReference>
<comment type="subcellular location">
    <subcellularLocation>
        <location evidence="1">Cell membrane</location>
        <topology evidence="1">Multi-pass membrane protein</topology>
    </subcellularLocation>
</comment>
<evidence type="ECO:0000256" key="2">
    <source>
        <dbReference type="ARBA" id="ARBA00005658"/>
    </source>
</evidence>
<keyword evidence="7 8" id="KW-0472">Membrane</keyword>
<evidence type="ECO:0000256" key="8">
    <source>
        <dbReference type="SAM" id="Phobius"/>
    </source>
</evidence>
<dbReference type="Proteomes" id="UP000664654">
    <property type="component" value="Unassembled WGS sequence"/>
</dbReference>
<evidence type="ECO:0000313" key="10">
    <source>
        <dbReference type="Proteomes" id="UP000664654"/>
    </source>
</evidence>
<organism evidence="9 10">
    <name type="scientific">Bowmanella dokdonensis</name>
    <dbReference type="NCBI Taxonomy" id="751969"/>
    <lineage>
        <taxon>Bacteria</taxon>
        <taxon>Pseudomonadati</taxon>
        <taxon>Pseudomonadota</taxon>
        <taxon>Gammaproteobacteria</taxon>
        <taxon>Alteromonadales</taxon>
        <taxon>Alteromonadaceae</taxon>
        <taxon>Bowmanella</taxon>
    </lineage>
</organism>
<evidence type="ECO:0000256" key="3">
    <source>
        <dbReference type="ARBA" id="ARBA00022448"/>
    </source>
</evidence>
<evidence type="ECO:0000256" key="6">
    <source>
        <dbReference type="ARBA" id="ARBA00022989"/>
    </source>
</evidence>
<name>A0A939DQF3_9ALTE</name>
<feature type="transmembrane region" description="Helical" evidence="8">
    <location>
        <begin position="187"/>
        <end position="205"/>
    </location>
</feature>
<evidence type="ECO:0000256" key="1">
    <source>
        <dbReference type="ARBA" id="ARBA00004651"/>
    </source>
</evidence>
<keyword evidence="6 8" id="KW-1133">Transmembrane helix</keyword>
<feature type="transmembrane region" description="Helical" evidence="8">
    <location>
        <begin position="439"/>
        <end position="458"/>
    </location>
</feature>
<feature type="transmembrane region" description="Helical" evidence="8">
    <location>
        <begin position="51"/>
        <end position="67"/>
    </location>
</feature>
<dbReference type="AlphaFoldDB" id="A0A939DQF3"/>
<feature type="transmembrane region" description="Helical" evidence="8">
    <location>
        <begin position="344"/>
        <end position="369"/>
    </location>
</feature>
<dbReference type="GO" id="GO:0005886">
    <property type="term" value="C:plasma membrane"/>
    <property type="evidence" value="ECO:0007669"/>
    <property type="project" value="UniProtKB-SubCell"/>
</dbReference>
<feature type="transmembrane region" description="Helical" evidence="8">
    <location>
        <begin position="140"/>
        <end position="158"/>
    </location>
</feature>
<dbReference type="GO" id="GO:0022857">
    <property type="term" value="F:transmembrane transporter activity"/>
    <property type="evidence" value="ECO:0007669"/>
    <property type="project" value="InterPro"/>
</dbReference>
<dbReference type="InterPro" id="IPR000060">
    <property type="entry name" value="BCCT_transptr"/>
</dbReference>
<feature type="transmembrane region" description="Helical" evidence="8">
    <location>
        <begin position="88"/>
        <end position="108"/>
    </location>
</feature>
<feature type="transmembrane region" description="Helical" evidence="8">
    <location>
        <begin position="225"/>
        <end position="247"/>
    </location>
</feature>
<comment type="similarity">
    <text evidence="2">Belongs to the BCCT transporter (TC 2.A.15) family.</text>
</comment>
<keyword evidence="3" id="KW-0813">Transport</keyword>
<protein>
    <submittedName>
        <fullName evidence="9">BCCT family transporter</fullName>
    </submittedName>
</protein>
<comment type="caution">
    <text evidence="9">The sequence shown here is derived from an EMBL/GenBank/DDBJ whole genome shotgun (WGS) entry which is preliminary data.</text>
</comment>